<sequence>MRTCAGAVKRAVARTWAGRRARIGAGTGALARVRSGYGGRPAALPVPVGGGIGFMGSPG</sequence>
<keyword evidence="2" id="KW-1185">Reference proteome</keyword>
<dbReference type="EMBL" id="BMVN01000009">
    <property type="protein sequence ID" value="GHA24024.1"/>
    <property type="molecule type" value="Genomic_DNA"/>
</dbReference>
<protein>
    <submittedName>
        <fullName evidence="1">Uncharacterized protein</fullName>
    </submittedName>
</protein>
<dbReference type="Proteomes" id="UP000653644">
    <property type="component" value="Unassembled WGS sequence"/>
</dbReference>
<proteinExistence type="predicted"/>
<reference evidence="2" key="1">
    <citation type="journal article" date="2019" name="Int. J. Syst. Evol. Microbiol.">
        <title>The Global Catalogue of Microorganisms (GCM) 10K type strain sequencing project: providing services to taxonomists for standard genome sequencing and annotation.</title>
        <authorList>
            <consortium name="The Broad Institute Genomics Platform"/>
            <consortium name="The Broad Institute Genome Sequencing Center for Infectious Disease"/>
            <person name="Wu L."/>
            <person name="Ma J."/>
        </authorList>
    </citation>
    <scope>NUCLEOTIDE SEQUENCE [LARGE SCALE GENOMIC DNA]</scope>
    <source>
        <strain evidence="2">JCM 4733</strain>
    </source>
</reference>
<gene>
    <name evidence="1" type="ORF">GCM10010345_31050</name>
</gene>
<evidence type="ECO:0000313" key="1">
    <source>
        <dbReference type="EMBL" id="GHA24024.1"/>
    </source>
</evidence>
<accession>A0ABQ3CLU5</accession>
<name>A0ABQ3CLU5_9ACTN</name>
<evidence type="ECO:0000313" key="2">
    <source>
        <dbReference type="Proteomes" id="UP000653644"/>
    </source>
</evidence>
<comment type="caution">
    <text evidence="1">The sequence shown here is derived from an EMBL/GenBank/DDBJ whole genome shotgun (WGS) entry which is preliminary data.</text>
</comment>
<organism evidence="1 2">
    <name type="scientific">Streptomyces canarius</name>
    <dbReference type="NCBI Taxonomy" id="285453"/>
    <lineage>
        <taxon>Bacteria</taxon>
        <taxon>Bacillati</taxon>
        <taxon>Actinomycetota</taxon>
        <taxon>Actinomycetes</taxon>
        <taxon>Kitasatosporales</taxon>
        <taxon>Streptomycetaceae</taxon>
        <taxon>Streptomyces</taxon>
    </lineage>
</organism>